<evidence type="ECO:0000313" key="5">
    <source>
        <dbReference type="EMBL" id="CAF3482367.1"/>
    </source>
</evidence>
<dbReference type="Proteomes" id="UP000663848">
    <property type="component" value="Unassembled WGS sequence"/>
</dbReference>
<dbReference type="EMBL" id="CAJNYD010002483">
    <property type="protein sequence ID" value="CAF3421419.1"/>
    <property type="molecule type" value="Genomic_DNA"/>
</dbReference>
<sequence>MDHFYSIFILVLLFNLYCCSFTLPCIDQSKKDILPLSDSNSQDVVKTLVNEKNDQDSYVNILCIRYGTCLNKDQQNVLNGGLKPKRLMSSLFHGIPKFGKREFRSVFAGVPKFA</sequence>
<dbReference type="Proteomes" id="UP000663872">
    <property type="component" value="Unassembled WGS sequence"/>
</dbReference>
<protein>
    <submittedName>
        <fullName evidence="3">Uncharacterized protein</fullName>
    </submittedName>
</protein>
<dbReference type="EMBL" id="CAJNYU010001930">
    <property type="protein sequence ID" value="CAF3482367.1"/>
    <property type="molecule type" value="Genomic_DNA"/>
</dbReference>
<evidence type="ECO:0000256" key="1">
    <source>
        <dbReference type="SAM" id="Phobius"/>
    </source>
</evidence>
<dbReference type="Proteomes" id="UP000663833">
    <property type="component" value="Unassembled WGS sequence"/>
</dbReference>
<evidence type="ECO:0000313" key="2">
    <source>
        <dbReference type="EMBL" id="CAF3402518.1"/>
    </source>
</evidence>
<keyword evidence="1" id="KW-0472">Membrane</keyword>
<keyword evidence="1" id="KW-1133">Transmembrane helix</keyword>
<dbReference type="Proteomes" id="UP000663851">
    <property type="component" value="Unassembled WGS sequence"/>
</dbReference>
<dbReference type="EMBL" id="CAJOBQ010001632">
    <property type="protein sequence ID" value="CAF4503329.1"/>
    <property type="molecule type" value="Genomic_DNA"/>
</dbReference>
<dbReference type="OrthoDB" id="10003862at2759"/>
<organism evidence="3 10">
    <name type="scientific">Rotaria socialis</name>
    <dbReference type="NCBI Taxonomy" id="392032"/>
    <lineage>
        <taxon>Eukaryota</taxon>
        <taxon>Metazoa</taxon>
        <taxon>Spiralia</taxon>
        <taxon>Gnathifera</taxon>
        <taxon>Rotifera</taxon>
        <taxon>Eurotatoria</taxon>
        <taxon>Bdelloidea</taxon>
        <taxon>Philodinida</taxon>
        <taxon>Philodinidae</taxon>
        <taxon>Rotaria</taxon>
    </lineage>
</organism>
<evidence type="ECO:0000313" key="3">
    <source>
        <dbReference type="EMBL" id="CAF3421419.1"/>
    </source>
</evidence>
<dbReference type="EMBL" id="CAJOBR010009889">
    <property type="protein sequence ID" value="CAF4897767.1"/>
    <property type="molecule type" value="Genomic_DNA"/>
</dbReference>
<keyword evidence="11" id="KW-1185">Reference proteome</keyword>
<evidence type="ECO:0000313" key="9">
    <source>
        <dbReference type="EMBL" id="CAF4897767.1"/>
    </source>
</evidence>
<dbReference type="EMBL" id="CAJOBO010006604">
    <property type="protein sequence ID" value="CAF4563614.1"/>
    <property type="molecule type" value="Genomic_DNA"/>
</dbReference>
<feature type="transmembrane region" description="Helical" evidence="1">
    <location>
        <begin position="6"/>
        <end position="26"/>
    </location>
</feature>
<keyword evidence="1" id="KW-0812">Transmembrane</keyword>
<dbReference type="EMBL" id="CAJOBP010010836">
    <property type="protein sequence ID" value="CAF4564566.1"/>
    <property type="molecule type" value="Genomic_DNA"/>
</dbReference>
<dbReference type="Proteomes" id="UP000663869">
    <property type="component" value="Unassembled WGS sequence"/>
</dbReference>
<evidence type="ECO:0000313" key="7">
    <source>
        <dbReference type="EMBL" id="CAF4563614.1"/>
    </source>
</evidence>
<evidence type="ECO:0000313" key="10">
    <source>
        <dbReference type="Proteomes" id="UP000663833"/>
    </source>
</evidence>
<evidence type="ECO:0000313" key="4">
    <source>
        <dbReference type="EMBL" id="CAF3454243.1"/>
    </source>
</evidence>
<dbReference type="Proteomes" id="UP000663825">
    <property type="component" value="Unassembled WGS sequence"/>
</dbReference>
<dbReference type="Proteomes" id="UP000663862">
    <property type="component" value="Unassembled WGS sequence"/>
</dbReference>
<evidence type="ECO:0000313" key="8">
    <source>
        <dbReference type="EMBL" id="CAF4564566.1"/>
    </source>
</evidence>
<comment type="caution">
    <text evidence="3">The sequence shown here is derived from an EMBL/GenBank/DDBJ whole genome shotgun (WGS) entry which is preliminary data.</text>
</comment>
<dbReference type="AlphaFoldDB" id="A0A818BNG8"/>
<gene>
    <name evidence="5" type="ORF">FME351_LOCUS15587</name>
    <name evidence="2" type="ORF">GRG538_LOCUS10141</name>
    <name evidence="7" type="ORF">HFQ381_LOCUS31603</name>
    <name evidence="3" type="ORF">LUA448_LOCUS19470</name>
    <name evidence="9" type="ORF">QYT958_LOCUS30631</name>
    <name evidence="4" type="ORF">TIS948_LOCUS32159</name>
    <name evidence="6" type="ORF">TSG867_LOCUS21272</name>
    <name evidence="8" type="ORF">UJA718_LOCUS30094</name>
</gene>
<evidence type="ECO:0000313" key="6">
    <source>
        <dbReference type="EMBL" id="CAF4503329.1"/>
    </source>
</evidence>
<dbReference type="EMBL" id="CAJNXB010005890">
    <property type="protein sequence ID" value="CAF3454243.1"/>
    <property type="molecule type" value="Genomic_DNA"/>
</dbReference>
<name>A0A818BNG8_9BILA</name>
<evidence type="ECO:0000313" key="11">
    <source>
        <dbReference type="Proteomes" id="UP000663873"/>
    </source>
</evidence>
<accession>A0A818BNG8</accession>
<dbReference type="EMBL" id="CAJNYT010001284">
    <property type="protein sequence ID" value="CAF3402518.1"/>
    <property type="molecule type" value="Genomic_DNA"/>
</dbReference>
<reference evidence="3" key="1">
    <citation type="submission" date="2021-02" db="EMBL/GenBank/DDBJ databases">
        <authorList>
            <person name="Nowell W R."/>
        </authorList>
    </citation>
    <scope>NUCLEOTIDE SEQUENCE</scope>
</reference>
<proteinExistence type="predicted"/>
<dbReference type="Proteomes" id="UP000663873">
    <property type="component" value="Unassembled WGS sequence"/>
</dbReference>